<evidence type="ECO:0000313" key="2">
    <source>
        <dbReference type="Proteomes" id="UP001332192"/>
    </source>
</evidence>
<organism evidence="1 2">
    <name type="scientific">Carboxydichorda subterranea</name>
    <dbReference type="NCBI Taxonomy" id="3109565"/>
    <lineage>
        <taxon>Bacteria</taxon>
        <taxon>Bacillati</taxon>
        <taxon>Bacillota</taxon>
        <taxon>Limnochordia</taxon>
        <taxon>Limnochordales</taxon>
        <taxon>Geochordaceae</taxon>
        <taxon>Carboxydichorda</taxon>
    </lineage>
</organism>
<dbReference type="Gene3D" id="3.20.20.70">
    <property type="entry name" value="Aldolase class I"/>
    <property type="match status" value="1"/>
</dbReference>
<dbReference type="SUPFAM" id="SSF51395">
    <property type="entry name" value="FMN-linked oxidoreductases"/>
    <property type="match status" value="1"/>
</dbReference>
<gene>
    <name evidence="1" type="ORF">U7230_10755</name>
</gene>
<dbReference type="EMBL" id="CP141615">
    <property type="protein sequence ID" value="WRP16569.1"/>
    <property type="molecule type" value="Genomic_DNA"/>
</dbReference>
<dbReference type="Proteomes" id="UP001332192">
    <property type="component" value="Chromosome"/>
</dbReference>
<dbReference type="InterPro" id="IPR013785">
    <property type="entry name" value="Aldolase_TIM"/>
</dbReference>
<name>A0ABZ1BUU6_9FIRM</name>
<protein>
    <submittedName>
        <fullName evidence="1">Uncharacterized protein</fullName>
    </submittedName>
</protein>
<accession>A0ABZ1BUU6</accession>
<proteinExistence type="predicted"/>
<reference evidence="1 2" key="1">
    <citation type="journal article" date="2024" name="Front. Microbiol.">
        <title>Novel thermophilic genera Geochorda gen. nov. and Carboxydochorda gen. nov. from the deep terrestrial subsurface reveal the ecophysiological diversity in the class Limnochordia.</title>
        <authorList>
            <person name="Karnachuk O.V."/>
            <person name="Lukina A.P."/>
            <person name="Avakyan M.R."/>
            <person name="Kadnikov V.V."/>
            <person name="Begmatov S."/>
            <person name="Beletsky A.V."/>
            <person name="Vlasova K.G."/>
            <person name="Novikov A.A."/>
            <person name="Shcherbakova V.A."/>
            <person name="Mardanov A.V."/>
            <person name="Ravin N.V."/>
        </authorList>
    </citation>
    <scope>NUCLEOTIDE SEQUENCE [LARGE SCALE GENOMIC DNA]</scope>
    <source>
        <strain evidence="1 2">L945</strain>
    </source>
</reference>
<sequence length="488" mass="53461">MTGETWLTAEAPCFPYLLGDEPPAIPAGLARRVASDFERFAERGLPEELEAYVRETFGIDLTGRYGGRPIRNPFGKASGQLSLSIHQIEADQKGGLGFAVLKTVIAQDARGRRGMAAWAVPVSRMKVQPIAGRRVARLGWTVTWAGRGWSDSFEDYLELWRQAAILARERGWVVAASAKFYVPAEGRGEPEKGAPADTLEDVLWRREEYDFTVQGLLRVWADCGMEGPMLLEQDFSPTLAGHTGARDFDAVLEWVRRSPLLVRAAAAARGATAEGAAGGDATSAERLTLGLKLFNTLFADEWQLRLLQEAIRPDPEGPHFVVYANRLFDPRQETEGVRGAAYGGPDLSHRNLAILTRLRAAQHEGAIPSASLPLSGTGDVSSGRLAVEYALRGAESLQIHTLFQLPDLYYPMRRPASKTQKALHLLLFHPREGLIPWMLHLKSRWGVEGTFDYLALTRWHRTAEGGEALARLAGACPGGVEAGDTCGK</sequence>
<dbReference type="RefSeq" id="WP_324715842.1">
    <property type="nucleotide sequence ID" value="NZ_CP141615.1"/>
</dbReference>
<keyword evidence="2" id="KW-1185">Reference proteome</keyword>
<evidence type="ECO:0000313" key="1">
    <source>
        <dbReference type="EMBL" id="WRP16569.1"/>
    </source>
</evidence>